<keyword evidence="1" id="KW-0863">Zinc-finger</keyword>
<dbReference type="Proteomes" id="UP000479190">
    <property type="component" value="Unassembled WGS sequence"/>
</dbReference>
<dbReference type="PROSITE" id="PS50157">
    <property type="entry name" value="ZINC_FINGER_C2H2_2"/>
    <property type="match status" value="1"/>
</dbReference>
<dbReference type="Gene3D" id="3.30.160.60">
    <property type="entry name" value="Classic Zinc Finger"/>
    <property type="match status" value="1"/>
</dbReference>
<organism evidence="3 4">
    <name type="scientific">Trichogramma brassicae</name>
    <dbReference type="NCBI Taxonomy" id="86971"/>
    <lineage>
        <taxon>Eukaryota</taxon>
        <taxon>Metazoa</taxon>
        <taxon>Ecdysozoa</taxon>
        <taxon>Arthropoda</taxon>
        <taxon>Hexapoda</taxon>
        <taxon>Insecta</taxon>
        <taxon>Pterygota</taxon>
        <taxon>Neoptera</taxon>
        <taxon>Endopterygota</taxon>
        <taxon>Hymenoptera</taxon>
        <taxon>Apocrita</taxon>
        <taxon>Proctotrupomorpha</taxon>
        <taxon>Chalcidoidea</taxon>
        <taxon>Trichogrammatidae</taxon>
        <taxon>Trichogramma</taxon>
    </lineage>
</organism>
<dbReference type="AlphaFoldDB" id="A0A6H5I435"/>
<gene>
    <name evidence="3" type="ORF">TBRA_LOCUS4183</name>
</gene>
<dbReference type="EMBL" id="CADCXV010000672">
    <property type="protein sequence ID" value="CAB0032239.1"/>
    <property type="molecule type" value="Genomic_DNA"/>
</dbReference>
<keyword evidence="1" id="KW-0479">Metal-binding</keyword>
<sequence length="277" mass="32297">MLFGQSKAVPYRKILPARGGTNEKLARKKIPCPYSASSWQRQQQHQQQQELCVTRAALISLRLPRFNEMCIDRRMAGCVHAATATATTAKKSTSQERRCKRGRGGITIKHLHAVHRNLFIWPLHCFHQKCNLERHMKLHKKTAKVQVRHPHEVNAVQAQNYNLFGTEENDKLWKQIPSLSLTCNAQEKTKHEKERRSCGKCSNTIYCSEPCRRRPKKYERQTDPSLTCRQCQKSFYLKCNLQRHMKLHQKTAKGQVPQPHEVNAIQAQNHNLFYIRK</sequence>
<proteinExistence type="predicted"/>
<reference evidence="3 4" key="1">
    <citation type="submission" date="2020-02" db="EMBL/GenBank/DDBJ databases">
        <authorList>
            <person name="Ferguson B K."/>
        </authorList>
    </citation>
    <scope>NUCLEOTIDE SEQUENCE [LARGE SCALE GENOMIC DNA]</scope>
</reference>
<dbReference type="InterPro" id="IPR013087">
    <property type="entry name" value="Znf_C2H2_type"/>
</dbReference>
<evidence type="ECO:0000256" key="1">
    <source>
        <dbReference type="PROSITE-ProRule" id="PRU00042"/>
    </source>
</evidence>
<evidence type="ECO:0000313" key="3">
    <source>
        <dbReference type="EMBL" id="CAB0032239.1"/>
    </source>
</evidence>
<evidence type="ECO:0000313" key="4">
    <source>
        <dbReference type="Proteomes" id="UP000479190"/>
    </source>
</evidence>
<keyword evidence="1" id="KW-0862">Zinc</keyword>
<dbReference type="GO" id="GO:0008270">
    <property type="term" value="F:zinc ion binding"/>
    <property type="evidence" value="ECO:0007669"/>
    <property type="project" value="UniProtKB-KW"/>
</dbReference>
<feature type="domain" description="C2H2-type" evidence="2">
    <location>
        <begin position="226"/>
        <end position="253"/>
    </location>
</feature>
<protein>
    <recommendedName>
        <fullName evidence="2">C2H2-type domain-containing protein</fullName>
    </recommendedName>
</protein>
<keyword evidence="4" id="KW-1185">Reference proteome</keyword>
<dbReference type="PROSITE" id="PS00028">
    <property type="entry name" value="ZINC_FINGER_C2H2_1"/>
    <property type="match status" value="1"/>
</dbReference>
<dbReference type="InterPro" id="IPR036236">
    <property type="entry name" value="Znf_C2H2_sf"/>
</dbReference>
<evidence type="ECO:0000259" key="2">
    <source>
        <dbReference type="PROSITE" id="PS50157"/>
    </source>
</evidence>
<dbReference type="OrthoDB" id="6077919at2759"/>
<dbReference type="SUPFAM" id="SSF57667">
    <property type="entry name" value="beta-beta-alpha zinc fingers"/>
    <property type="match status" value="1"/>
</dbReference>
<accession>A0A6H5I435</accession>
<name>A0A6H5I435_9HYME</name>